<proteinExistence type="predicted"/>
<accession>A0A1H4WEC2</accession>
<name>A0A1H4WEC2_9BRAD</name>
<evidence type="ECO:0000313" key="2">
    <source>
        <dbReference type="Proteomes" id="UP000198992"/>
    </source>
</evidence>
<sequence length="37" mass="3828">MGRLQGKPLSPFGAAADEADNAIAVTLLNHFHHAGLS</sequence>
<dbReference type="AlphaFoldDB" id="A0A1H4WEC2"/>
<dbReference type="Proteomes" id="UP000198992">
    <property type="component" value="Unassembled WGS sequence"/>
</dbReference>
<organism evidence="1 2">
    <name type="scientific">Bradyrhizobium erythrophlei</name>
    <dbReference type="NCBI Taxonomy" id="1437360"/>
    <lineage>
        <taxon>Bacteria</taxon>
        <taxon>Pseudomonadati</taxon>
        <taxon>Pseudomonadota</taxon>
        <taxon>Alphaproteobacteria</taxon>
        <taxon>Hyphomicrobiales</taxon>
        <taxon>Nitrobacteraceae</taxon>
        <taxon>Bradyrhizobium</taxon>
    </lineage>
</organism>
<reference evidence="1 2" key="1">
    <citation type="submission" date="2016-10" db="EMBL/GenBank/DDBJ databases">
        <authorList>
            <person name="de Groot N.N."/>
        </authorList>
    </citation>
    <scope>NUCLEOTIDE SEQUENCE [LARGE SCALE GENOMIC DNA]</scope>
    <source>
        <strain evidence="1 2">MT12</strain>
    </source>
</reference>
<evidence type="ECO:0000313" key="1">
    <source>
        <dbReference type="EMBL" id="SEC90894.1"/>
    </source>
</evidence>
<dbReference type="EMBL" id="FNTH01000001">
    <property type="protein sequence ID" value="SEC90894.1"/>
    <property type="molecule type" value="Genomic_DNA"/>
</dbReference>
<gene>
    <name evidence="1" type="ORF">SAMN05444164_3071</name>
</gene>
<protein>
    <submittedName>
        <fullName evidence="1">Uncharacterized protein</fullName>
    </submittedName>
</protein>